<keyword evidence="3" id="KW-1185">Reference proteome</keyword>
<dbReference type="AlphaFoldDB" id="A0A319D6R1"/>
<feature type="signal peptide" evidence="1">
    <location>
        <begin position="1"/>
        <end position="21"/>
    </location>
</feature>
<keyword evidence="1" id="KW-0732">Signal</keyword>
<evidence type="ECO:0000313" key="2">
    <source>
        <dbReference type="EMBL" id="PYH93146.1"/>
    </source>
</evidence>
<gene>
    <name evidence="2" type="ORF">BO71DRAFT_399984</name>
</gene>
<dbReference type="Proteomes" id="UP000247810">
    <property type="component" value="Unassembled WGS sequence"/>
</dbReference>
<organism evidence="2 3">
    <name type="scientific">Aspergillus ellipticus CBS 707.79</name>
    <dbReference type="NCBI Taxonomy" id="1448320"/>
    <lineage>
        <taxon>Eukaryota</taxon>
        <taxon>Fungi</taxon>
        <taxon>Dikarya</taxon>
        <taxon>Ascomycota</taxon>
        <taxon>Pezizomycotina</taxon>
        <taxon>Eurotiomycetes</taxon>
        <taxon>Eurotiomycetidae</taxon>
        <taxon>Eurotiales</taxon>
        <taxon>Aspergillaceae</taxon>
        <taxon>Aspergillus</taxon>
        <taxon>Aspergillus subgen. Circumdati</taxon>
    </lineage>
</organism>
<accession>A0A319D6R1</accession>
<dbReference type="EMBL" id="KZ825899">
    <property type="protein sequence ID" value="PYH93146.1"/>
    <property type="molecule type" value="Genomic_DNA"/>
</dbReference>
<sequence length="147" mass="15428">MHVLQTLPLLALTATLALSAALLPTIHVGTIQTCGTNKYGPDYIAWLDDQSPCDGTDLGIVNSYRGHGLCDLTAPIPDHPELMFSGCAERVQPFGQAGLPSGVMENGNQVMECHEAGGQETACPSPCGQGQTVMAASNVTCSPIQRY</sequence>
<name>A0A319D6R1_9EURO</name>
<dbReference type="OrthoDB" id="4452886at2759"/>
<evidence type="ECO:0000313" key="3">
    <source>
        <dbReference type="Proteomes" id="UP000247810"/>
    </source>
</evidence>
<proteinExistence type="predicted"/>
<evidence type="ECO:0000256" key="1">
    <source>
        <dbReference type="SAM" id="SignalP"/>
    </source>
</evidence>
<feature type="chain" id="PRO_5016289751" evidence="1">
    <location>
        <begin position="22"/>
        <end position="147"/>
    </location>
</feature>
<dbReference type="VEuPathDB" id="FungiDB:BO71DRAFT_399984"/>
<reference evidence="2 3" key="1">
    <citation type="submission" date="2018-02" db="EMBL/GenBank/DDBJ databases">
        <title>The genomes of Aspergillus section Nigri reveals drivers in fungal speciation.</title>
        <authorList>
            <consortium name="DOE Joint Genome Institute"/>
            <person name="Vesth T.C."/>
            <person name="Nybo J."/>
            <person name="Theobald S."/>
            <person name="Brandl J."/>
            <person name="Frisvad J.C."/>
            <person name="Nielsen K.F."/>
            <person name="Lyhne E.K."/>
            <person name="Kogle M.E."/>
            <person name="Kuo A."/>
            <person name="Riley R."/>
            <person name="Clum A."/>
            <person name="Nolan M."/>
            <person name="Lipzen A."/>
            <person name="Salamov A."/>
            <person name="Henrissat B."/>
            <person name="Wiebenga A."/>
            <person name="De vries R.P."/>
            <person name="Grigoriev I.V."/>
            <person name="Mortensen U.H."/>
            <person name="Andersen M.R."/>
            <person name="Baker S.E."/>
        </authorList>
    </citation>
    <scope>NUCLEOTIDE SEQUENCE [LARGE SCALE GENOMIC DNA]</scope>
    <source>
        <strain evidence="2 3">CBS 707.79</strain>
    </source>
</reference>
<protein>
    <submittedName>
        <fullName evidence="2">Uncharacterized protein</fullName>
    </submittedName>
</protein>